<sequence>QGFVHTLLYKTASPSVVQAVEETGASLPTAVQVDRCIWNHQHDGPCKTGGCQAIVMLHKDTTCGPSARSGTCPRAPPAGSPSGSGASRASRAAAPRTTRRETAGGH</sequence>
<dbReference type="EMBL" id="CAUYUJ010002012">
    <property type="protein sequence ID" value="CAK0798767.1"/>
    <property type="molecule type" value="Genomic_DNA"/>
</dbReference>
<feature type="region of interest" description="Disordered" evidence="1">
    <location>
        <begin position="65"/>
        <end position="106"/>
    </location>
</feature>
<organism evidence="2 3">
    <name type="scientific">Prorocentrum cordatum</name>
    <dbReference type="NCBI Taxonomy" id="2364126"/>
    <lineage>
        <taxon>Eukaryota</taxon>
        <taxon>Sar</taxon>
        <taxon>Alveolata</taxon>
        <taxon>Dinophyceae</taxon>
        <taxon>Prorocentrales</taxon>
        <taxon>Prorocentraceae</taxon>
        <taxon>Prorocentrum</taxon>
    </lineage>
</organism>
<evidence type="ECO:0000313" key="2">
    <source>
        <dbReference type="EMBL" id="CAK0798767.1"/>
    </source>
</evidence>
<dbReference type="Proteomes" id="UP001189429">
    <property type="component" value="Unassembled WGS sequence"/>
</dbReference>
<evidence type="ECO:0000313" key="3">
    <source>
        <dbReference type="Proteomes" id="UP001189429"/>
    </source>
</evidence>
<evidence type="ECO:0008006" key="4">
    <source>
        <dbReference type="Google" id="ProtNLM"/>
    </source>
</evidence>
<keyword evidence="3" id="KW-1185">Reference proteome</keyword>
<comment type="caution">
    <text evidence="2">The sequence shown here is derived from an EMBL/GenBank/DDBJ whole genome shotgun (WGS) entry which is preliminary data.</text>
</comment>
<feature type="non-terminal residue" evidence="2">
    <location>
        <position position="1"/>
    </location>
</feature>
<accession>A0ABN9Q2K3</accession>
<feature type="non-terminal residue" evidence="2">
    <location>
        <position position="106"/>
    </location>
</feature>
<gene>
    <name evidence="2" type="ORF">PCOR1329_LOCUS7430</name>
</gene>
<feature type="compositionally biased region" description="Low complexity" evidence="1">
    <location>
        <begin position="80"/>
        <end position="96"/>
    </location>
</feature>
<proteinExistence type="predicted"/>
<evidence type="ECO:0000256" key="1">
    <source>
        <dbReference type="SAM" id="MobiDB-lite"/>
    </source>
</evidence>
<name>A0ABN9Q2K3_9DINO</name>
<reference evidence="2" key="1">
    <citation type="submission" date="2023-10" db="EMBL/GenBank/DDBJ databases">
        <authorList>
            <person name="Chen Y."/>
            <person name="Shah S."/>
            <person name="Dougan E. K."/>
            <person name="Thang M."/>
            <person name="Chan C."/>
        </authorList>
    </citation>
    <scope>NUCLEOTIDE SEQUENCE [LARGE SCALE GENOMIC DNA]</scope>
</reference>
<protein>
    <recommendedName>
        <fullName evidence="4">Subtilisin</fullName>
    </recommendedName>
</protein>